<gene>
    <name evidence="1" type="ORF">GLV81_13005</name>
</gene>
<evidence type="ECO:0000313" key="1">
    <source>
        <dbReference type="EMBL" id="QGW28892.1"/>
    </source>
</evidence>
<evidence type="ECO:0000313" key="2">
    <source>
        <dbReference type="Proteomes" id="UP000426027"/>
    </source>
</evidence>
<dbReference type="RefSeq" id="WP_157479245.1">
    <property type="nucleotide sequence ID" value="NZ_CP046566.1"/>
</dbReference>
<accession>A0A6I6GPL6</accession>
<dbReference type="Proteomes" id="UP000426027">
    <property type="component" value="Chromosome"/>
</dbReference>
<protein>
    <submittedName>
        <fullName evidence="1">Uncharacterized protein</fullName>
    </submittedName>
</protein>
<dbReference type="KEGG" id="fls:GLV81_13005"/>
<reference evidence="1 2" key="1">
    <citation type="submission" date="2019-11" db="EMBL/GenBank/DDBJ databases">
        <authorList>
            <person name="Im W.T."/>
        </authorList>
    </citation>
    <scope>NUCLEOTIDE SEQUENCE [LARGE SCALE GENOMIC DNA]</scope>
    <source>
        <strain evidence="1 2">SB-02</strain>
    </source>
</reference>
<dbReference type="AlphaFoldDB" id="A0A6I6GPL6"/>
<name>A0A6I6GPL6_9BACT</name>
<sequence>MLLMHCLAEITDRTLVFEQRKLWQQGLIEHSYSDCNHIESPPTLAGDYLIHAQFNLDEVAEGEMGLLMQQKENAPSELSLRCVLHLSTGVWQIAEINVRNSVKLLEKRGRLDGKISRIMDMYLLSVNNQYFFYIDDIEAPVFQCDHADVMSSPRFPKLHVDGLEMPVTASMKIRRFSSQPKGTLSLKALLTA</sequence>
<proteinExistence type="predicted"/>
<dbReference type="EMBL" id="CP046566">
    <property type="protein sequence ID" value="QGW28892.1"/>
    <property type="molecule type" value="Genomic_DNA"/>
</dbReference>
<organism evidence="1 2">
    <name type="scientific">Phnomibacter ginsenosidimutans</name>
    <dbReference type="NCBI Taxonomy" id="2676868"/>
    <lineage>
        <taxon>Bacteria</taxon>
        <taxon>Pseudomonadati</taxon>
        <taxon>Bacteroidota</taxon>
        <taxon>Chitinophagia</taxon>
        <taxon>Chitinophagales</taxon>
        <taxon>Chitinophagaceae</taxon>
        <taxon>Phnomibacter</taxon>
    </lineage>
</organism>
<keyword evidence="2" id="KW-1185">Reference proteome</keyword>